<organism evidence="3 4">
    <name type="scientific">Caenimonas terrae</name>
    <dbReference type="NCBI Taxonomy" id="696074"/>
    <lineage>
        <taxon>Bacteria</taxon>
        <taxon>Pseudomonadati</taxon>
        <taxon>Pseudomonadota</taxon>
        <taxon>Betaproteobacteria</taxon>
        <taxon>Burkholderiales</taxon>
        <taxon>Comamonadaceae</taxon>
        <taxon>Caenimonas</taxon>
    </lineage>
</organism>
<proteinExistence type="inferred from homology"/>
<dbReference type="InterPro" id="IPR042100">
    <property type="entry name" value="Bug_dom1"/>
</dbReference>
<dbReference type="SUPFAM" id="SSF53850">
    <property type="entry name" value="Periplasmic binding protein-like II"/>
    <property type="match status" value="1"/>
</dbReference>
<gene>
    <name evidence="3" type="ORF">ACFPOE_01870</name>
</gene>
<feature type="signal peptide" evidence="2">
    <location>
        <begin position="1"/>
        <end position="27"/>
    </location>
</feature>
<dbReference type="Gene3D" id="3.40.190.10">
    <property type="entry name" value="Periplasmic binding protein-like II"/>
    <property type="match status" value="1"/>
</dbReference>
<comment type="similarity">
    <text evidence="1">Belongs to the UPF0065 (bug) family.</text>
</comment>
<dbReference type="CDD" id="cd13578">
    <property type="entry name" value="PBP2_Bug27"/>
    <property type="match status" value="1"/>
</dbReference>
<dbReference type="PANTHER" id="PTHR42928:SF5">
    <property type="entry name" value="BLR1237 PROTEIN"/>
    <property type="match status" value="1"/>
</dbReference>
<keyword evidence="4" id="KW-1185">Reference proteome</keyword>
<keyword evidence="2" id="KW-0732">Signal</keyword>
<dbReference type="PANTHER" id="PTHR42928">
    <property type="entry name" value="TRICARBOXYLATE-BINDING PROTEIN"/>
    <property type="match status" value="1"/>
</dbReference>
<evidence type="ECO:0000313" key="3">
    <source>
        <dbReference type="EMBL" id="MFC5496270.1"/>
    </source>
</evidence>
<evidence type="ECO:0000256" key="1">
    <source>
        <dbReference type="ARBA" id="ARBA00006987"/>
    </source>
</evidence>
<dbReference type="RefSeq" id="WP_376848297.1">
    <property type="nucleotide sequence ID" value="NZ_JBHSMF010000002.1"/>
</dbReference>
<accession>A0ABW0N8J4</accession>
<dbReference type="Pfam" id="PF03401">
    <property type="entry name" value="TctC"/>
    <property type="match status" value="1"/>
</dbReference>
<comment type="caution">
    <text evidence="3">The sequence shown here is derived from an EMBL/GenBank/DDBJ whole genome shotgun (WGS) entry which is preliminary data.</text>
</comment>
<protein>
    <submittedName>
        <fullName evidence="3">Bug family tripartite tricarboxylate transporter substrate binding protein</fullName>
    </submittedName>
</protein>
<sequence>MHHFRRRLVLAAALALPLLALPGLARAQAYPNKPIKMIVPFAPGGASDFVARILTMRLSTELGQTVFIENKAGAAGNIGLDLAAIAAPDGYTVFLGNVGTLAINPAIFGSKQKTTATDFAPVSLVANAPDILIANMAVPVKTVGELVEYARKTPGMSFASPGSGSLNRLEMELFRSEAKLDMVHIPYKGGAGPAIIDIVGGHVPIMFVPVPAAMQLIKGGKLRAIAVASATRLSTLPDVPTLAESGYPQVVGGSWQAIMFPKNTPAPVIARWHAALVKVLARDDVKAELMQGGVETATSASPKELADFIHDEARRWGAVARASNATAD</sequence>
<name>A0ABW0N8J4_9BURK</name>
<dbReference type="Proteomes" id="UP001596037">
    <property type="component" value="Unassembled WGS sequence"/>
</dbReference>
<dbReference type="Gene3D" id="3.40.190.150">
    <property type="entry name" value="Bordetella uptake gene, domain 1"/>
    <property type="match status" value="1"/>
</dbReference>
<feature type="chain" id="PRO_5046046151" evidence="2">
    <location>
        <begin position="28"/>
        <end position="328"/>
    </location>
</feature>
<evidence type="ECO:0000313" key="4">
    <source>
        <dbReference type="Proteomes" id="UP001596037"/>
    </source>
</evidence>
<dbReference type="EMBL" id="JBHSMF010000002">
    <property type="protein sequence ID" value="MFC5496270.1"/>
    <property type="molecule type" value="Genomic_DNA"/>
</dbReference>
<evidence type="ECO:0000256" key="2">
    <source>
        <dbReference type="SAM" id="SignalP"/>
    </source>
</evidence>
<dbReference type="PIRSF" id="PIRSF017082">
    <property type="entry name" value="YflP"/>
    <property type="match status" value="1"/>
</dbReference>
<reference evidence="4" key="1">
    <citation type="journal article" date="2019" name="Int. J. Syst. Evol. Microbiol.">
        <title>The Global Catalogue of Microorganisms (GCM) 10K type strain sequencing project: providing services to taxonomists for standard genome sequencing and annotation.</title>
        <authorList>
            <consortium name="The Broad Institute Genomics Platform"/>
            <consortium name="The Broad Institute Genome Sequencing Center for Infectious Disease"/>
            <person name="Wu L."/>
            <person name="Ma J."/>
        </authorList>
    </citation>
    <scope>NUCLEOTIDE SEQUENCE [LARGE SCALE GENOMIC DNA]</scope>
    <source>
        <strain evidence="4">CCUG 57401</strain>
    </source>
</reference>
<dbReference type="InterPro" id="IPR005064">
    <property type="entry name" value="BUG"/>
</dbReference>